<accession>A0A392QLY6</accession>
<dbReference type="AlphaFoldDB" id="A0A392QLY6"/>
<organism evidence="1 2">
    <name type="scientific">Trifolium medium</name>
    <dbReference type="NCBI Taxonomy" id="97028"/>
    <lineage>
        <taxon>Eukaryota</taxon>
        <taxon>Viridiplantae</taxon>
        <taxon>Streptophyta</taxon>
        <taxon>Embryophyta</taxon>
        <taxon>Tracheophyta</taxon>
        <taxon>Spermatophyta</taxon>
        <taxon>Magnoliopsida</taxon>
        <taxon>eudicotyledons</taxon>
        <taxon>Gunneridae</taxon>
        <taxon>Pentapetalae</taxon>
        <taxon>rosids</taxon>
        <taxon>fabids</taxon>
        <taxon>Fabales</taxon>
        <taxon>Fabaceae</taxon>
        <taxon>Papilionoideae</taxon>
        <taxon>50 kb inversion clade</taxon>
        <taxon>NPAAA clade</taxon>
        <taxon>Hologalegina</taxon>
        <taxon>IRL clade</taxon>
        <taxon>Trifolieae</taxon>
        <taxon>Trifolium</taxon>
    </lineage>
</organism>
<protein>
    <submittedName>
        <fullName evidence="1">Uncharacterized protein</fullName>
    </submittedName>
</protein>
<evidence type="ECO:0000313" key="2">
    <source>
        <dbReference type="Proteomes" id="UP000265520"/>
    </source>
</evidence>
<comment type="caution">
    <text evidence="1">The sequence shown here is derived from an EMBL/GenBank/DDBJ whole genome shotgun (WGS) entry which is preliminary data.</text>
</comment>
<name>A0A392QLY6_9FABA</name>
<dbReference type="Proteomes" id="UP000265520">
    <property type="component" value="Unassembled WGS sequence"/>
</dbReference>
<dbReference type="EMBL" id="LXQA010147075">
    <property type="protein sequence ID" value="MCI25413.1"/>
    <property type="molecule type" value="Genomic_DNA"/>
</dbReference>
<proteinExistence type="predicted"/>
<reference evidence="1 2" key="1">
    <citation type="journal article" date="2018" name="Front. Plant Sci.">
        <title>Red Clover (Trifolium pratense) and Zigzag Clover (T. medium) - A Picture of Genomic Similarities and Differences.</title>
        <authorList>
            <person name="Dluhosova J."/>
            <person name="Istvanek J."/>
            <person name="Nedelnik J."/>
            <person name="Repkova J."/>
        </authorList>
    </citation>
    <scope>NUCLEOTIDE SEQUENCE [LARGE SCALE GENOMIC DNA]</scope>
    <source>
        <strain evidence="2">cv. 10/8</strain>
        <tissue evidence="1">Leaf</tissue>
    </source>
</reference>
<sequence length="67" mass="7904">MEIDEALNFKDTETCPHPSIEINSHITLEENTAEKQPLENSFLRTNIYEDAPLKLTFDETLLIWKRR</sequence>
<evidence type="ECO:0000313" key="1">
    <source>
        <dbReference type="EMBL" id="MCI25413.1"/>
    </source>
</evidence>
<keyword evidence="2" id="KW-1185">Reference proteome</keyword>